<dbReference type="InterPro" id="IPR011330">
    <property type="entry name" value="Glyco_hydro/deAcase_b/a-brl"/>
</dbReference>
<dbReference type="Gene3D" id="3.20.20.370">
    <property type="entry name" value="Glycoside hydrolase/deacetylase"/>
    <property type="match status" value="1"/>
</dbReference>
<dbReference type="KEGG" id="nja:NSJP_0667"/>
<dbReference type="AlphaFoldDB" id="A0A1W1I1V0"/>
<dbReference type="PANTHER" id="PTHR10587">
    <property type="entry name" value="GLYCOSYL TRANSFERASE-RELATED"/>
    <property type="match status" value="1"/>
</dbReference>
<evidence type="ECO:0000313" key="3">
    <source>
        <dbReference type="Proteomes" id="UP000192042"/>
    </source>
</evidence>
<dbReference type="GO" id="GO:0045493">
    <property type="term" value="P:xylan catabolic process"/>
    <property type="evidence" value="ECO:0007669"/>
    <property type="project" value="UniProtKB-KW"/>
</dbReference>
<dbReference type="SUPFAM" id="SSF88713">
    <property type="entry name" value="Glycoside hydrolase/deacetylase"/>
    <property type="match status" value="1"/>
</dbReference>
<dbReference type="CDD" id="cd10917">
    <property type="entry name" value="CE4_NodB_like_6s_7s"/>
    <property type="match status" value="1"/>
</dbReference>
<dbReference type="GO" id="GO:0016798">
    <property type="term" value="F:hydrolase activity, acting on glycosyl bonds"/>
    <property type="evidence" value="ECO:0007669"/>
    <property type="project" value="UniProtKB-KW"/>
</dbReference>
<gene>
    <name evidence="2" type="ORF">NSJP_0667</name>
</gene>
<keyword evidence="2" id="KW-0378">Hydrolase</keyword>
<keyword evidence="2" id="KW-0326">Glycosidase</keyword>
<accession>A0A1W1I1V0</accession>
<keyword evidence="3" id="KW-1185">Reference proteome</keyword>
<keyword evidence="2" id="KW-0858">Xylan degradation</keyword>
<dbReference type="Proteomes" id="UP000192042">
    <property type="component" value="Chromosome I"/>
</dbReference>
<dbReference type="PROSITE" id="PS51677">
    <property type="entry name" value="NODB"/>
    <property type="match status" value="1"/>
</dbReference>
<dbReference type="STRING" id="1325564.NSJP_0667"/>
<dbReference type="EMBL" id="LT828648">
    <property type="protein sequence ID" value="SLM46839.1"/>
    <property type="molecule type" value="Genomic_DNA"/>
</dbReference>
<keyword evidence="2" id="KW-0624">Polysaccharide degradation</keyword>
<dbReference type="RefSeq" id="WP_172834117.1">
    <property type="nucleotide sequence ID" value="NZ_LT828648.1"/>
</dbReference>
<proteinExistence type="predicted"/>
<evidence type="ECO:0000259" key="1">
    <source>
        <dbReference type="PROSITE" id="PS51677"/>
    </source>
</evidence>
<dbReference type="GO" id="GO:0016810">
    <property type="term" value="F:hydrolase activity, acting on carbon-nitrogen (but not peptide) bonds"/>
    <property type="evidence" value="ECO:0007669"/>
    <property type="project" value="InterPro"/>
</dbReference>
<dbReference type="InterPro" id="IPR050248">
    <property type="entry name" value="Polysacc_deacetylase_ArnD"/>
</dbReference>
<reference evidence="2 3" key="1">
    <citation type="submission" date="2017-03" db="EMBL/GenBank/DDBJ databases">
        <authorList>
            <person name="Afonso C.L."/>
            <person name="Miller P.J."/>
            <person name="Scott M.A."/>
            <person name="Spackman E."/>
            <person name="Goraichik I."/>
            <person name="Dimitrov K.M."/>
            <person name="Suarez D.L."/>
            <person name="Swayne D.E."/>
        </authorList>
    </citation>
    <scope>NUCLEOTIDE SEQUENCE [LARGE SCALE GENOMIC DNA]</scope>
    <source>
        <strain evidence="2">Genome sequencing of Nitrospira japonica strain NJ11</strain>
    </source>
</reference>
<keyword evidence="2" id="KW-0119">Carbohydrate metabolism</keyword>
<protein>
    <submittedName>
        <fullName evidence="2">Putative xylanase/chitin deacetylase</fullName>
    </submittedName>
</protein>
<evidence type="ECO:0000313" key="2">
    <source>
        <dbReference type="EMBL" id="SLM46839.1"/>
    </source>
</evidence>
<sequence length="252" mass="28282">MTSGCHARFLVTFDDGPHPNTAAILMQLSHNPIQQNIKAMFFVQTRNPAGGNSSLGRSLLDRECAEGHVLGLHTGTAGHVSHTALSEHELDQSLRNGMDDIRVITRSETMFVRPPYWRFNPDTLTGYSRHGLHMLLSDVKAYDGIDWGLHVFRQWTFHLQLEGIRRRLLRRELPTVDGMIPIVVTFHDTNNYTAGHLSEYFDLLIAESDRVGLQLDSKPFYDCASDITLAALPRTVHPVEAIEAESQPAEVS</sequence>
<dbReference type="Pfam" id="PF01522">
    <property type="entry name" value="Polysacc_deac_1"/>
    <property type="match status" value="1"/>
</dbReference>
<feature type="domain" description="NodB homology" evidence="1">
    <location>
        <begin position="7"/>
        <end position="216"/>
    </location>
</feature>
<organism evidence="2 3">
    <name type="scientific">Nitrospira japonica</name>
    <dbReference type="NCBI Taxonomy" id="1325564"/>
    <lineage>
        <taxon>Bacteria</taxon>
        <taxon>Pseudomonadati</taxon>
        <taxon>Nitrospirota</taxon>
        <taxon>Nitrospiria</taxon>
        <taxon>Nitrospirales</taxon>
        <taxon>Nitrospiraceae</taxon>
        <taxon>Nitrospira</taxon>
    </lineage>
</organism>
<name>A0A1W1I1V0_9BACT</name>
<dbReference type="InterPro" id="IPR002509">
    <property type="entry name" value="NODB_dom"/>
</dbReference>